<dbReference type="OrthoDB" id="823504at2759"/>
<keyword evidence="4" id="KW-1185">Reference proteome</keyword>
<dbReference type="InterPro" id="IPR019791">
    <property type="entry name" value="Haem_peroxidase_animal"/>
</dbReference>
<dbReference type="GO" id="GO:0004601">
    <property type="term" value="F:peroxidase activity"/>
    <property type="evidence" value="ECO:0007669"/>
    <property type="project" value="UniProtKB-KW"/>
</dbReference>
<keyword evidence="1 3" id="KW-0575">Peroxidase</keyword>
<sequence length="359" mass="41358">MMEVENLAEYRSLLRERSKAPLYHKIKHACMRQPAERRIIAAVLVCLSIGVTFIALKKSFIDSRSTEPILHTDEETLWHYNTSEEREVFLRLWNNANETLLPMIGSYGEQENGKYDQRSELFAHCELILETVKRSLKQCVSLQILPNKCKKLLLMKMKCTKDGIRYRNWDGSCNNLQHSDWGMTGDNFNRWLKATYTDDVSTPRQSVYGGELPPVRYLSNLLFSHKTLPDSDATMLFTHFGLFLDHDIVQVGQTKGNYSSCCKKNPNHRHPSCLRIDISEDDPLYGPLNVTCKGFLRSPPFTGTCPGRREQQNRMTSYIDASDMYGPSHEEGKKLRVRKKGNYFSCILLFISLLPLMSI</sequence>
<dbReference type="Pfam" id="PF03098">
    <property type="entry name" value="An_peroxidase"/>
    <property type="match status" value="1"/>
</dbReference>
<gene>
    <name evidence="3" type="primary">pxt_13</name>
    <name evidence="3" type="ORF">AVEN_194044_1</name>
</gene>
<protein>
    <submittedName>
        <fullName evidence="3">Chorion peroxidase</fullName>
    </submittedName>
</protein>
<evidence type="ECO:0000256" key="2">
    <source>
        <dbReference type="SAM" id="Phobius"/>
    </source>
</evidence>
<evidence type="ECO:0000313" key="3">
    <source>
        <dbReference type="EMBL" id="GBM16302.1"/>
    </source>
</evidence>
<keyword evidence="1 3" id="KW-0560">Oxidoreductase</keyword>
<keyword evidence="2" id="KW-1133">Transmembrane helix</keyword>
<dbReference type="PANTHER" id="PTHR11475:SF134">
    <property type="entry name" value="LD42267P"/>
    <property type="match status" value="1"/>
</dbReference>
<dbReference type="GO" id="GO:0006979">
    <property type="term" value="P:response to oxidative stress"/>
    <property type="evidence" value="ECO:0007669"/>
    <property type="project" value="InterPro"/>
</dbReference>
<dbReference type="GO" id="GO:0020037">
    <property type="term" value="F:heme binding"/>
    <property type="evidence" value="ECO:0007669"/>
    <property type="project" value="InterPro"/>
</dbReference>
<dbReference type="InterPro" id="IPR037120">
    <property type="entry name" value="Haem_peroxidase_sf_animal"/>
</dbReference>
<feature type="transmembrane region" description="Helical" evidence="2">
    <location>
        <begin position="39"/>
        <end position="56"/>
    </location>
</feature>
<proteinExistence type="predicted"/>
<dbReference type="PANTHER" id="PTHR11475">
    <property type="entry name" value="OXIDASE/PEROXIDASE"/>
    <property type="match status" value="1"/>
</dbReference>
<dbReference type="SUPFAM" id="SSF48113">
    <property type="entry name" value="Heme-dependent peroxidases"/>
    <property type="match status" value="1"/>
</dbReference>
<dbReference type="PROSITE" id="PS50292">
    <property type="entry name" value="PEROXIDASE_3"/>
    <property type="match status" value="1"/>
</dbReference>
<dbReference type="Gene3D" id="1.10.640.10">
    <property type="entry name" value="Haem peroxidase domain superfamily, animal type"/>
    <property type="match status" value="1"/>
</dbReference>
<organism evidence="3 4">
    <name type="scientific">Araneus ventricosus</name>
    <name type="common">Orbweaver spider</name>
    <name type="synonym">Epeira ventricosa</name>
    <dbReference type="NCBI Taxonomy" id="182803"/>
    <lineage>
        <taxon>Eukaryota</taxon>
        <taxon>Metazoa</taxon>
        <taxon>Ecdysozoa</taxon>
        <taxon>Arthropoda</taxon>
        <taxon>Chelicerata</taxon>
        <taxon>Arachnida</taxon>
        <taxon>Araneae</taxon>
        <taxon>Araneomorphae</taxon>
        <taxon>Entelegynae</taxon>
        <taxon>Araneoidea</taxon>
        <taxon>Araneidae</taxon>
        <taxon>Araneus</taxon>
    </lineage>
</organism>
<evidence type="ECO:0000256" key="1">
    <source>
        <dbReference type="ARBA" id="ARBA00022559"/>
    </source>
</evidence>
<keyword evidence="2" id="KW-0472">Membrane</keyword>
<dbReference type="InterPro" id="IPR010255">
    <property type="entry name" value="Haem_peroxidase_sf"/>
</dbReference>
<keyword evidence="2" id="KW-0812">Transmembrane</keyword>
<name>A0A4Y2DHS5_ARAVE</name>
<reference evidence="3 4" key="1">
    <citation type="journal article" date="2019" name="Sci. Rep.">
        <title>Orb-weaving spider Araneus ventricosus genome elucidates the spidroin gene catalogue.</title>
        <authorList>
            <person name="Kono N."/>
            <person name="Nakamura H."/>
            <person name="Ohtoshi R."/>
            <person name="Moran D.A.P."/>
            <person name="Shinohara A."/>
            <person name="Yoshida Y."/>
            <person name="Fujiwara M."/>
            <person name="Mori M."/>
            <person name="Tomita M."/>
            <person name="Arakawa K."/>
        </authorList>
    </citation>
    <scope>NUCLEOTIDE SEQUENCE [LARGE SCALE GENOMIC DNA]</scope>
</reference>
<comment type="caution">
    <text evidence="3">The sequence shown here is derived from an EMBL/GenBank/DDBJ whole genome shotgun (WGS) entry which is preliminary data.</text>
</comment>
<dbReference type="Proteomes" id="UP000499080">
    <property type="component" value="Unassembled WGS sequence"/>
</dbReference>
<evidence type="ECO:0000313" key="4">
    <source>
        <dbReference type="Proteomes" id="UP000499080"/>
    </source>
</evidence>
<accession>A0A4Y2DHS5</accession>
<dbReference type="AlphaFoldDB" id="A0A4Y2DHS5"/>
<dbReference type="EMBL" id="BGPR01000371">
    <property type="protein sequence ID" value="GBM16302.1"/>
    <property type="molecule type" value="Genomic_DNA"/>
</dbReference>